<evidence type="ECO:0000313" key="4">
    <source>
        <dbReference type="EMBL" id="SMP43344.1"/>
    </source>
</evidence>
<feature type="domain" description="Sulfatase N-terminal" evidence="3">
    <location>
        <begin position="83"/>
        <end position="495"/>
    </location>
</feature>
<proteinExistence type="inferred from homology"/>
<dbReference type="InterPro" id="IPR000917">
    <property type="entry name" value="Sulfatase_N"/>
</dbReference>
<reference evidence="4 5" key="1">
    <citation type="submission" date="2017-05" db="EMBL/GenBank/DDBJ databases">
        <authorList>
            <person name="Varghese N."/>
            <person name="Submissions S."/>
        </authorList>
    </citation>
    <scope>NUCLEOTIDE SEQUENCE [LARGE SCALE GENOMIC DNA]</scope>
    <source>
        <strain evidence="4 5">DSM 25457</strain>
    </source>
</reference>
<feature type="chain" id="PRO_5047153502" evidence="2">
    <location>
        <begin position="38"/>
        <end position="805"/>
    </location>
</feature>
<dbReference type="InterPro" id="IPR050738">
    <property type="entry name" value="Sulfatase"/>
</dbReference>
<dbReference type="EMBL" id="FXUG01000001">
    <property type="protein sequence ID" value="SMP43344.1"/>
    <property type="molecule type" value="Genomic_DNA"/>
</dbReference>
<dbReference type="Proteomes" id="UP001158067">
    <property type="component" value="Unassembled WGS sequence"/>
</dbReference>
<feature type="signal peptide" evidence="2">
    <location>
        <begin position="1"/>
        <end position="37"/>
    </location>
</feature>
<evidence type="ECO:0000313" key="5">
    <source>
        <dbReference type="Proteomes" id="UP001158067"/>
    </source>
</evidence>
<dbReference type="PANTHER" id="PTHR42693">
    <property type="entry name" value="ARYLSULFATASE FAMILY MEMBER"/>
    <property type="match status" value="1"/>
</dbReference>
<evidence type="ECO:0000259" key="3">
    <source>
        <dbReference type="Pfam" id="PF00884"/>
    </source>
</evidence>
<gene>
    <name evidence="4" type="ORF">SAMN06265222_101925</name>
</gene>
<dbReference type="Gene3D" id="3.30.1120.10">
    <property type="match status" value="1"/>
</dbReference>
<sequence>MQNGTLSQGTNTMKMKTLIPFLAVAALLVCNNQSATAQDGAQYKMDRTVLPIQPPTYPPITVMDARDAKKPPMFELKPPEGAPNVVLVLIDDIGFGATSTFGGPIPTPTFDRLAEGGLRFNRFHTTALCSPTRASLLSGRNHHEVNVGSVMEVATGFPGNQGERPNDAKYFAETLRHNGYSTAAFGKWHETPTWEVSVSGPYFRWPTHSGFDKFYGFIGGETNQWDPTIYDGVTKVEKKDDPDYHFTTDMTDEAVNWMKFQKAMTPDKPFFVYYAPGATHAPHHAPKEWIAKFKDKFDSGWLKMREETFARQRKLGIIPANAKLAPMPTDIMDWEKLSDKERELYTLQIETFAGFTGQTDHEVGRLVDAIDELGVIDNTLFIYIMGDNGSSAEGGLTGTFNELVHLNGIFDAETTDSMLARAKDWGGPNSFPHYSAAWAVATDAPFTWTKQMAADFGGTRNGMVMHWPKGIQSKGEVRSQWHHVNDVAATVLEAAKLPQPTMVNGVQQKPLSGVSMLYAANDAKAKDRHTKQYFEMFGNRAMYNDGWMARVVHTVPWVGKPERTFQNDIWELYNIDEDFSLTNDLAAKHPDKLKELQDLFEKEAIANSVYPLDDRLYERFNAAIAGRPDLMGTRTSLTLSHGMTGILENTFINEKNTSKTIVANVDLKGNDRGVILCQGGKFGGWALYMDKGKPAYTYNWFGLDSYTITSPKAIDKKSAEIKLVFKYDGGGNGKGGQATLYVDGEKVADGRVEKTEPAVYSADETADVGQDDATPVADKVFKDVEDSKFTGHVNDVTISIPAKKK</sequence>
<dbReference type="SUPFAM" id="SSF53649">
    <property type="entry name" value="Alkaline phosphatase-like"/>
    <property type="match status" value="1"/>
</dbReference>
<accession>A0ABY1PVH9</accession>
<dbReference type="PANTHER" id="PTHR42693:SF43">
    <property type="entry name" value="BLL2667 PROTEIN"/>
    <property type="match status" value="1"/>
</dbReference>
<dbReference type="CDD" id="cd16025">
    <property type="entry name" value="PAS_like"/>
    <property type="match status" value="1"/>
</dbReference>
<name>A0ABY1PVH9_9BACT</name>
<evidence type="ECO:0000256" key="1">
    <source>
        <dbReference type="ARBA" id="ARBA00008779"/>
    </source>
</evidence>
<dbReference type="Gene3D" id="3.40.720.10">
    <property type="entry name" value="Alkaline Phosphatase, subunit A"/>
    <property type="match status" value="1"/>
</dbReference>
<organism evidence="4 5">
    <name type="scientific">Neorhodopirellula lusitana</name>
    <dbReference type="NCBI Taxonomy" id="445327"/>
    <lineage>
        <taxon>Bacteria</taxon>
        <taxon>Pseudomonadati</taxon>
        <taxon>Planctomycetota</taxon>
        <taxon>Planctomycetia</taxon>
        <taxon>Pirellulales</taxon>
        <taxon>Pirellulaceae</taxon>
        <taxon>Neorhodopirellula</taxon>
    </lineage>
</organism>
<comment type="similarity">
    <text evidence="1">Belongs to the sulfatase family.</text>
</comment>
<dbReference type="Pfam" id="PF00884">
    <property type="entry name" value="Sulfatase"/>
    <property type="match status" value="1"/>
</dbReference>
<comment type="caution">
    <text evidence="4">The sequence shown here is derived from an EMBL/GenBank/DDBJ whole genome shotgun (WGS) entry which is preliminary data.</text>
</comment>
<protein>
    <submittedName>
        <fullName evidence="4">Arylsulfatase</fullName>
    </submittedName>
</protein>
<keyword evidence="2" id="KW-0732">Signal</keyword>
<keyword evidence="5" id="KW-1185">Reference proteome</keyword>
<dbReference type="InterPro" id="IPR017850">
    <property type="entry name" value="Alkaline_phosphatase_core_sf"/>
</dbReference>
<evidence type="ECO:0000256" key="2">
    <source>
        <dbReference type="SAM" id="SignalP"/>
    </source>
</evidence>